<dbReference type="InterPro" id="IPR025966">
    <property type="entry name" value="OppC_N"/>
</dbReference>
<dbReference type="Pfam" id="PF00528">
    <property type="entry name" value="BPD_transp_1"/>
    <property type="match status" value="1"/>
</dbReference>
<feature type="transmembrane region" description="Helical" evidence="7">
    <location>
        <begin position="263"/>
        <end position="285"/>
    </location>
</feature>
<sequence>MRKLETYKPIQARVTYKSPLKIKSDSLQKLSRDKRAIVCIFFLFIVFIIGIFSPLLAPHNPEELFYESILEAPSKEHLLGTDAIGRDVLSRLIYGVRVTLTVSLMAVTITFFIGTLIGLICAYVGGWVDNVLMRIMDILLALPSIILALAIVAVLGPSLTNAMIAVGIASIPGFARIIRGAAITIKSSGFVEASRSIGSSHSWILRRQFLPNVTGILLVYTTLFIGVAILDTAALSFIGLGAQPPTPEWGTMLSEGKNYMLDAWWLATFPGLAITIVVFAVNFLGDALRDIFDPKSSR</sequence>
<dbReference type="KEGG" id="nnv:QNH39_14675"/>
<evidence type="ECO:0000256" key="7">
    <source>
        <dbReference type="RuleBase" id="RU363032"/>
    </source>
</evidence>
<evidence type="ECO:0000256" key="3">
    <source>
        <dbReference type="ARBA" id="ARBA00022475"/>
    </source>
</evidence>
<proteinExistence type="inferred from homology"/>
<keyword evidence="5 7" id="KW-1133">Transmembrane helix</keyword>
<comment type="similarity">
    <text evidence="7">Belongs to the binding-protein-dependent transport system permease family.</text>
</comment>
<gene>
    <name evidence="9" type="ORF">QNH39_14675</name>
</gene>
<keyword evidence="4 7" id="KW-0812">Transmembrane</keyword>
<dbReference type="GO" id="GO:0055085">
    <property type="term" value="P:transmembrane transport"/>
    <property type="evidence" value="ECO:0007669"/>
    <property type="project" value="InterPro"/>
</dbReference>
<evidence type="ECO:0000313" key="10">
    <source>
        <dbReference type="Proteomes" id="UP001178288"/>
    </source>
</evidence>
<dbReference type="CDD" id="cd06261">
    <property type="entry name" value="TM_PBP2"/>
    <property type="match status" value="1"/>
</dbReference>
<dbReference type="Gene3D" id="1.10.3720.10">
    <property type="entry name" value="MetI-like"/>
    <property type="match status" value="1"/>
</dbReference>
<dbReference type="PANTHER" id="PTHR43386:SF1">
    <property type="entry name" value="D,D-DIPEPTIDE TRANSPORT SYSTEM PERMEASE PROTEIN DDPC-RELATED"/>
    <property type="match status" value="1"/>
</dbReference>
<feature type="transmembrane region" description="Helical" evidence="7">
    <location>
        <begin position="36"/>
        <end position="57"/>
    </location>
</feature>
<keyword evidence="10" id="KW-1185">Reference proteome</keyword>
<dbReference type="PANTHER" id="PTHR43386">
    <property type="entry name" value="OLIGOPEPTIDE TRANSPORT SYSTEM PERMEASE PROTEIN APPC"/>
    <property type="match status" value="1"/>
</dbReference>
<reference evidence="9" key="1">
    <citation type="submission" date="2023-05" db="EMBL/GenBank/DDBJ databases">
        <title>Comparative genomics of Bacillaceae isolates and their secondary metabolite potential.</title>
        <authorList>
            <person name="Song L."/>
            <person name="Nielsen L.J."/>
            <person name="Mohite O."/>
            <person name="Xu X."/>
            <person name="Weber T."/>
            <person name="Kovacs A.T."/>
        </authorList>
    </citation>
    <scope>NUCLEOTIDE SEQUENCE</scope>
    <source>
        <strain evidence="9">XLM17</strain>
    </source>
</reference>
<name>A0AA95MMU3_9BACI</name>
<dbReference type="InterPro" id="IPR035906">
    <property type="entry name" value="MetI-like_sf"/>
</dbReference>
<feature type="domain" description="ABC transmembrane type-1" evidence="8">
    <location>
        <begin position="96"/>
        <end position="285"/>
    </location>
</feature>
<keyword evidence="3" id="KW-1003">Cell membrane</keyword>
<evidence type="ECO:0000313" key="9">
    <source>
        <dbReference type="EMBL" id="WHY83931.1"/>
    </source>
</evidence>
<keyword evidence="2 7" id="KW-0813">Transport</keyword>
<dbReference type="Proteomes" id="UP001178288">
    <property type="component" value="Chromosome"/>
</dbReference>
<feature type="transmembrane region" description="Helical" evidence="7">
    <location>
        <begin position="104"/>
        <end position="126"/>
    </location>
</feature>
<evidence type="ECO:0000256" key="1">
    <source>
        <dbReference type="ARBA" id="ARBA00004651"/>
    </source>
</evidence>
<feature type="transmembrane region" description="Helical" evidence="7">
    <location>
        <begin position="162"/>
        <end position="178"/>
    </location>
</feature>
<dbReference type="RefSeq" id="WP_066147893.1">
    <property type="nucleotide sequence ID" value="NZ_CP126114.1"/>
</dbReference>
<dbReference type="Pfam" id="PF12911">
    <property type="entry name" value="OppC_N"/>
    <property type="match status" value="1"/>
</dbReference>
<organism evidence="9 10">
    <name type="scientific">Neobacillus novalis</name>
    <dbReference type="NCBI Taxonomy" id="220687"/>
    <lineage>
        <taxon>Bacteria</taxon>
        <taxon>Bacillati</taxon>
        <taxon>Bacillota</taxon>
        <taxon>Bacilli</taxon>
        <taxon>Bacillales</taxon>
        <taxon>Bacillaceae</taxon>
        <taxon>Neobacillus</taxon>
    </lineage>
</organism>
<dbReference type="EMBL" id="CP126114">
    <property type="protein sequence ID" value="WHY83931.1"/>
    <property type="molecule type" value="Genomic_DNA"/>
</dbReference>
<comment type="subcellular location">
    <subcellularLocation>
        <location evidence="1 7">Cell membrane</location>
        <topology evidence="1 7">Multi-pass membrane protein</topology>
    </subcellularLocation>
</comment>
<dbReference type="InterPro" id="IPR050366">
    <property type="entry name" value="BP-dependent_transpt_permease"/>
</dbReference>
<dbReference type="PROSITE" id="PS50928">
    <property type="entry name" value="ABC_TM1"/>
    <property type="match status" value="1"/>
</dbReference>
<evidence type="ECO:0000256" key="6">
    <source>
        <dbReference type="ARBA" id="ARBA00023136"/>
    </source>
</evidence>
<accession>A0AA95MMU3</accession>
<dbReference type="GO" id="GO:0005886">
    <property type="term" value="C:plasma membrane"/>
    <property type="evidence" value="ECO:0007669"/>
    <property type="project" value="UniProtKB-SubCell"/>
</dbReference>
<evidence type="ECO:0000256" key="5">
    <source>
        <dbReference type="ARBA" id="ARBA00022989"/>
    </source>
</evidence>
<dbReference type="AlphaFoldDB" id="A0AA95MMU3"/>
<evidence type="ECO:0000256" key="4">
    <source>
        <dbReference type="ARBA" id="ARBA00022692"/>
    </source>
</evidence>
<evidence type="ECO:0000259" key="8">
    <source>
        <dbReference type="PROSITE" id="PS50928"/>
    </source>
</evidence>
<dbReference type="SUPFAM" id="SSF161098">
    <property type="entry name" value="MetI-like"/>
    <property type="match status" value="1"/>
</dbReference>
<feature type="transmembrane region" description="Helical" evidence="7">
    <location>
        <begin position="138"/>
        <end position="156"/>
    </location>
</feature>
<keyword evidence="6 7" id="KW-0472">Membrane</keyword>
<evidence type="ECO:0000256" key="2">
    <source>
        <dbReference type="ARBA" id="ARBA00022448"/>
    </source>
</evidence>
<feature type="transmembrane region" description="Helical" evidence="7">
    <location>
        <begin position="216"/>
        <end position="243"/>
    </location>
</feature>
<protein>
    <submittedName>
        <fullName evidence="9">ABC transporter permease</fullName>
    </submittedName>
</protein>
<dbReference type="InterPro" id="IPR000515">
    <property type="entry name" value="MetI-like"/>
</dbReference>